<dbReference type="EMBL" id="JBHSEW010000011">
    <property type="protein sequence ID" value="MFC4623098.1"/>
    <property type="molecule type" value="Genomic_DNA"/>
</dbReference>
<gene>
    <name evidence="1" type="ORF">ACFO3A_12845</name>
</gene>
<accession>A0ABV9GZA3</accession>
<evidence type="ECO:0000313" key="2">
    <source>
        <dbReference type="Proteomes" id="UP001595967"/>
    </source>
</evidence>
<organism evidence="1 2">
    <name type="scientific">Comamonas nitrativorans</name>
    <dbReference type="NCBI Taxonomy" id="108437"/>
    <lineage>
        <taxon>Bacteria</taxon>
        <taxon>Pseudomonadati</taxon>
        <taxon>Pseudomonadota</taxon>
        <taxon>Betaproteobacteria</taxon>
        <taxon>Burkholderiales</taxon>
        <taxon>Comamonadaceae</taxon>
        <taxon>Comamonas</taxon>
    </lineage>
</organism>
<reference evidence="2" key="1">
    <citation type="journal article" date="2019" name="Int. J. Syst. Evol. Microbiol.">
        <title>The Global Catalogue of Microorganisms (GCM) 10K type strain sequencing project: providing services to taxonomists for standard genome sequencing and annotation.</title>
        <authorList>
            <consortium name="The Broad Institute Genomics Platform"/>
            <consortium name="The Broad Institute Genome Sequencing Center for Infectious Disease"/>
            <person name="Wu L."/>
            <person name="Ma J."/>
        </authorList>
    </citation>
    <scope>NUCLEOTIDE SEQUENCE [LARGE SCALE GENOMIC DNA]</scope>
    <source>
        <strain evidence="2">JCM 11650</strain>
    </source>
</reference>
<proteinExistence type="predicted"/>
<dbReference type="RefSeq" id="WP_377727013.1">
    <property type="nucleotide sequence ID" value="NZ_JBHSEW010000011.1"/>
</dbReference>
<keyword evidence="2" id="KW-1185">Reference proteome</keyword>
<name>A0ABV9GZA3_9BURK</name>
<evidence type="ECO:0000313" key="1">
    <source>
        <dbReference type="EMBL" id="MFC4623098.1"/>
    </source>
</evidence>
<sequence length="449" mass="49774">MKPLVIIHGWSDESKSFARLGQRIATDLGVTPTEIRLGDWISMNDEVTLPDVAAALGMAWSHHGLPTAPRSVDLVVHSTGALVVREWMTRYHTPQSVPIHRLLMLAPANFGSPLAHKGRSFIGRAIKGWGEPRFQTGKKILKALELGSPYTYELAHRDLFGIKKPWYGAGRILCTVLVGDAGYKGIASIANEDGSDGTVRISTANLNGAKITLQLDEKNEAVRFDLQAPLGEIAFGIVAGENHSTIALKDTGPINPLSPELIMRALTVEDEGWSEWIASLAKQTRGGGEDTRFQNTVIRLHDQLGHKVPDYFVELYRTEKSDDRFEQRLYQKFIDSVHPYEDDQSYRALYLDIGILDKLRPEIEEKGLLYFSFLASPVYASGSRNGKKSGLPPVGYLPVPEHRTGGVKVQPSQLDEVFAAHRTVLIDAQIHRFVDPSVFQMRPLKPATP</sequence>
<dbReference type="InterPro" id="IPR029058">
    <property type="entry name" value="AB_hydrolase_fold"/>
</dbReference>
<dbReference type="Proteomes" id="UP001595967">
    <property type="component" value="Unassembled WGS sequence"/>
</dbReference>
<dbReference type="Gene3D" id="3.40.50.1820">
    <property type="entry name" value="alpha/beta hydrolase"/>
    <property type="match status" value="1"/>
</dbReference>
<comment type="caution">
    <text evidence="1">The sequence shown here is derived from an EMBL/GenBank/DDBJ whole genome shotgun (WGS) entry which is preliminary data.</text>
</comment>
<protein>
    <submittedName>
        <fullName evidence="1">Esterase/lipase family protein</fullName>
    </submittedName>
</protein>
<dbReference type="SUPFAM" id="SSF53474">
    <property type="entry name" value="alpha/beta-Hydrolases"/>
    <property type="match status" value="1"/>
</dbReference>